<keyword evidence="2" id="KW-1185">Reference proteome</keyword>
<accession>A0A7J6FGA6</accession>
<evidence type="ECO:0000313" key="1">
    <source>
        <dbReference type="EMBL" id="KAF4369736.1"/>
    </source>
</evidence>
<comment type="caution">
    <text evidence="1">The sequence shown here is derived from an EMBL/GenBank/DDBJ whole genome shotgun (WGS) entry which is preliminary data.</text>
</comment>
<dbReference type="Proteomes" id="UP000583929">
    <property type="component" value="Unassembled WGS sequence"/>
</dbReference>
<sequence>MLCFKCGFFDHEQVDCGLEEVKTRHSSGAMVPYYGNWLKEDSKVKHCFEFLMAHSIKKRQWKVEGNNKSPKEPTELQSARAEKVGEIRSCCKGNRSLGEDTRKEELTLTIGEDSVVHGNKKNFVEVVPSHQKRYQVKENQRLSEEASGPWLIGGDFNECNGQKENFMLQNLDRCLANVEWVNLFPNRKAFYLE</sequence>
<proteinExistence type="predicted"/>
<reference evidence="1 2" key="1">
    <citation type="journal article" date="2020" name="bioRxiv">
        <title>Sequence and annotation of 42 cannabis genomes reveals extensive copy number variation in cannabinoid synthesis and pathogen resistance genes.</title>
        <authorList>
            <person name="Mckernan K.J."/>
            <person name="Helbert Y."/>
            <person name="Kane L.T."/>
            <person name="Ebling H."/>
            <person name="Zhang L."/>
            <person name="Liu B."/>
            <person name="Eaton Z."/>
            <person name="Mclaughlin S."/>
            <person name="Kingan S."/>
            <person name="Baybayan P."/>
            <person name="Concepcion G."/>
            <person name="Jordan M."/>
            <person name="Riva A."/>
            <person name="Barbazuk W."/>
            <person name="Harkins T."/>
        </authorList>
    </citation>
    <scope>NUCLEOTIDE SEQUENCE [LARGE SCALE GENOMIC DNA]</scope>
    <source>
        <strain evidence="2">cv. Jamaican Lion 4</strain>
        <tissue evidence="1">Leaf</tissue>
    </source>
</reference>
<protein>
    <submittedName>
        <fullName evidence="1">Uncharacterized protein</fullName>
    </submittedName>
</protein>
<organism evidence="1 2">
    <name type="scientific">Cannabis sativa</name>
    <name type="common">Hemp</name>
    <name type="synonym">Marijuana</name>
    <dbReference type="NCBI Taxonomy" id="3483"/>
    <lineage>
        <taxon>Eukaryota</taxon>
        <taxon>Viridiplantae</taxon>
        <taxon>Streptophyta</taxon>
        <taxon>Embryophyta</taxon>
        <taxon>Tracheophyta</taxon>
        <taxon>Spermatophyta</taxon>
        <taxon>Magnoliopsida</taxon>
        <taxon>eudicotyledons</taxon>
        <taxon>Gunneridae</taxon>
        <taxon>Pentapetalae</taxon>
        <taxon>rosids</taxon>
        <taxon>fabids</taxon>
        <taxon>Rosales</taxon>
        <taxon>Cannabaceae</taxon>
        <taxon>Cannabis</taxon>
    </lineage>
</organism>
<name>A0A7J6FGA6_CANSA</name>
<evidence type="ECO:0000313" key="2">
    <source>
        <dbReference type="Proteomes" id="UP000583929"/>
    </source>
</evidence>
<dbReference type="AlphaFoldDB" id="A0A7J6FGA6"/>
<gene>
    <name evidence="1" type="ORF">G4B88_022134</name>
</gene>
<dbReference type="EMBL" id="JAATIQ010000214">
    <property type="protein sequence ID" value="KAF4369736.1"/>
    <property type="molecule type" value="Genomic_DNA"/>
</dbReference>